<comment type="function">
    <text evidence="1">Required for the efficient initiation of filament assembly.</text>
</comment>
<keyword evidence="4" id="KW-0282">Flagellum</keyword>
<protein>
    <submittedName>
        <fullName evidence="4">Flagellar protein FlgN</fullName>
    </submittedName>
</protein>
<dbReference type="InterPro" id="IPR007809">
    <property type="entry name" value="FlgN-like"/>
</dbReference>
<dbReference type="Proteomes" id="UP000663555">
    <property type="component" value="Chromosome"/>
</dbReference>
<comment type="similarity">
    <text evidence="2">Belongs to the FlgN family.</text>
</comment>
<dbReference type="EMBL" id="CP071247">
    <property type="protein sequence ID" value="QSP94035.1"/>
    <property type="molecule type" value="Genomic_DNA"/>
</dbReference>
<dbReference type="SUPFAM" id="SSF140566">
    <property type="entry name" value="FlgN-like"/>
    <property type="match status" value="1"/>
</dbReference>
<dbReference type="Gene3D" id="1.20.58.300">
    <property type="entry name" value="FlgN-like"/>
    <property type="match status" value="1"/>
</dbReference>
<accession>A0ABX7MP09</accession>
<organism evidence="4 5">
    <name type="scientific">Marinobacter salinisoli</name>
    <dbReference type="NCBI Taxonomy" id="2769486"/>
    <lineage>
        <taxon>Bacteria</taxon>
        <taxon>Pseudomonadati</taxon>
        <taxon>Pseudomonadota</taxon>
        <taxon>Gammaproteobacteria</taxon>
        <taxon>Pseudomonadales</taxon>
        <taxon>Marinobacteraceae</taxon>
        <taxon>Marinobacter</taxon>
    </lineage>
</organism>
<sequence length="156" mass="17199">MAATDDLKHLLNEDVRQLDELADLLANEKACLASSDVPALQPLTEAKSRLLGEIRERAKKKIHLLVAMGYTPQHGAPSQFIQAAGMAEIFELWKQADTQMKACQALNQRNGRVVGHLQKRLGRLKDILRGTATQPKLYGERGERTSVSSRTVLASA</sequence>
<name>A0ABX7MP09_9GAMM</name>
<evidence type="ECO:0000256" key="1">
    <source>
        <dbReference type="ARBA" id="ARBA00002397"/>
    </source>
</evidence>
<keyword evidence="5" id="KW-1185">Reference proteome</keyword>
<dbReference type="RefSeq" id="WP_206643257.1">
    <property type="nucleotide sequence ID" value="NZ_CP071247.1"/>
</dbReference>
<keyword evidence="4" id="KW-0969">Cilium</keyword>
<evidence type="ECO:0000256" key="2">
    <source>
        <dbReference type="ARBA" id="ARBA00007703"/>
    </source>
</evidence>
<dbReference type="Pfam" id="PF05130">
    <property type="entry name" value="FlgN"/>
    <property type="match status" value="1"/>
</dbReference>
<evidence type="ECO:0000313" key="4">
    <source>
        <dbReference type="EMBL" id="QSP94035.1"/>
    </source>
</evidence>
<keyword evidence="4" id="KW-0966">Cell projection</keyword>
<evidence type="ECO:0000313" key="5">
    <source>
        <dbReference type="Proteomes" id="UP000663555"/>
    </source>
</evidence>
<proteinExistence type="inferred from homology"/>
<dbReference type="InterPro" id="IPR036679">
    <property type="entry name" value="FlgN-like_sf"/>
</dbReference>
<evidence type="ECO:0000256" key="3">
    <source>
        <dbReference type="ARBA" id="ARBA00022795"/>
    </source>
</evidence>
<gene>
    <name evidence="4" type="ORF">LPB19_12640</name>
</gene>
<reference evidence="4 5" key="1">
    <citation type="submission" date="2021-03" db="EMBL/GenBank/DDBJ databases">
        <title>Genome sequencing of Marinobacter sp. LPB0319.</title>
        <authorList>
            <person name="Kim J."/>
        </authorList>
    </citation>
    <scope>NUCLEOTIDE SEQUENCE [LARGE SCALE GENOMIC DNA]</scope>
    <source>
        <strain evidence="4 5">LPB0319</strain>
    </source>
</reference>
<keyword evidence="3" id="KW-1005">Bacterial flagellum biogenesis</keyword>